<sequence length="502" mass="56020">MDHSLEDPYQTEPAEPPSPSTAGRQQATPTPTTAAPAAWWAGVPLVLLDSSLLIPLQVEATPSNLLFYTVSGIALVVLLLLSALVSGSEVAYFSFSAVDVAECQRSGTATDRKVLRLLEKPRSLLATILILNNLVNIAIVTLSTFVTWRIVGGRTTEGLVITLLTFLVTVLIVFFGEVVPKVYATSNNLSFARRMSGFLSGAETLFKPLAWFLMSFSGIIEKRISRKDYQITVDHLNLALDITTRQGTTEEEKGILKGIVNFGTLTVKQVMRTRLDITAFDIEYDFHELMDRVNKSGYSRVPVYDETIDNLRGVLYVKDLLPYLQENEHFKWQELLRPIFYVPETKKIDALLKDFQHKRIHVAVVVDEYGGTSGLITLEDIIEEIVGEINDEFDEEDVAFNKLDDTTYIFEGKTSLNDFCKIIAIDPAVFEPVKGESESLGGLLLEINNKLPRAGEKIQFDRFVFTVVSVDLKRIKRVRVLIKPTVPEMQPEPAAKGIRASS</sequence>
<evidence type="ECO:0000313" key="15">
    <source>
        <dbReference type="EMBL" id="EMR00762.1"/>
    </source>
</evidence>
<evidence type="ECO:0008006" key="17">
    <source>
        <dbReference type="Google" id="ProtNLM"/>
    </source>
</evidence>
<evidence type="ECO:0000313" key="16">
    <source>
        <dbReference type="Proteomes" id="UP000011910"/>
    </source>
</evidence>
<evidence type="ECO:0000259" key="14">
    <source>
        <dbReference type="PROSITE" id="PS51846"/>
    </source>
</evidence>
<comment type="similarity">
    <text evidence="2">Belongs to the UPF0053 family.</text>
</comment>
<dbReference type="GO" id="GO:0005886">
    <property type="term" value="C:plasma membrane"/>
    <property type="evidence" value="ECO:0007669"/>
    <property type="project" value="UniProtKB-SubCell"/>
</dbReference>
<feature type="domain" description="CBS" evidence="13">
    <location>
        <begin position="271"/>
        <end position="334"/>
    </location>
</feature>
<reference evidence="15 16" key="1">
    <citation type="journal article" date="2013" name="Genome Announc.">
        <title>Draft Genome Sequence of Cesiribacter andamanensis Strain AMV16T, Isolated from a Soil Sample from a Mud Volcano in the Andaman Islands, India.</title>
        <authorList>
            <person name="Shivaji S."/>
            <person name="Ara S."/>
            <person name="Begum Z."/>
            <person name="Srinivas T.N."/>
            <person name="Singh A."/>
            <person name="Kumar Pinnaka A."/>
        </authorList>
    </citation>
    <scope>NUCLEOTIDE SEQUENCE [LARGE SCALE GENOMIC DNA]</scope>
    <source>
        <strain evidence="15 16">AMV16</strain>
    </source>
</reference>
<evidence type="ECO:0000256" key="3">
    <source>
        <dbReference type="ARBA" id="ARBA00022475"/>
    </source>
</evidence>
<keyword evidence="3" id="KW-1003">Cell membrane</keyword>
<dbReference type="GO" id="GO:0050660">
    <property type="term" value="F:flavin adenine dinucleotide binding"/>
    <property type="evidence" value="ECO:0007669"/>
    <property type="project" value="InterPro"/>
</dbReference>
<evidence type="ECO:0000256" key="6">
    <source>
        <dbReference type="ARBA" id="ARBA00022989"/>
    </source>
</evidence>
<dbReference type="AlphaFoldDB" id="M7N0G1"/>
<keyword evidence="16" id="KW-1185">Reference proteome</keyword>
<keyword evidence="7 9" id="KW-0129">CBS domain</keyword>
<dbReference type="InterPro" id="IPR000644">
    <property type="entry name" value="CBS_dom"/>
</dbReference>
<dbReference type="SUPFAM" id="SSF54631">
    <property type="entry name" value="CBS-domain pair"/>
    <property type="match status" value="1"/>
</dbReference>
<evidence type="ECO:0000256" key="11">
    <source>
        <dbReference type="SAM" id="MobiDB-lite"/>
    </source>
</evidence>
<feature type="transmembrane region" description="Helical" evidence="12">
    <location>
        <begin position="124"/>
        <end position="146"/>
    </location>
</feature>
<dbReference type="EMBL" id="AODQ01000192">
    <property type="protein sequence ID" value="EMR00762.1"/>
    <property type="molecule type" value="Genomic_DNA"/>
</dbReference>
<dbReference type="eggNOG" id="COG1253">
    <property type="taxonomic scope" value="Bacteria"/>
</dbReference>
<protein>
    <recommendedName>
        <fullName evidence="17">Gliding motility-associated protein GldE</fullName>
    </recommendedName>
</protein>
<dbReference type="Pfam" id="PF03471">
    <property type="entry name" value="CorC_HlyC"/>
    <property type="match status" value="1"/>
</dbReference>
<comment type="caution">
    <text evidence="15">The sequence shown here is derived from an EMBL/GenBank/DDBJ whole genome shotgun (WGS) entry which is preliminary data.</text>
</comment>
<keyword evidence="4 10" id="KW-0812">Transmembrane</keyword>
<dbReference type="PROSITE" id="PS51371">
    <property type="entry name" value="CBS"/>
    <property type="match status" value="2"/>
</dbReference>
<name>M7N0G1_9BACT</name>
<evidence type="ECO:0000256" key="2">
    <source>
        <dbReference type="ARBA" id="ARBA00006337"/>
    </source>
</evidence>
<keyword evidence="6 10" id="KW-1133">Transmembrane helix</keyword>
<feature type="transmembrane region" description="Helical" evidence="12">
    <location>
        <begin position="198"/>
        <end position="220"/>
    </location>
</feature>
<feature type="region of interest" description="Disordered" evidence="11">
    <location>
        <begin position="1"/>
        <end position="31"/>
    </location>
</feature>
<dbReference type="InterPro" id="IPR046342">
    <property type="entry name" value="CBS_dom_sf"/>
</dbReference>
<proteinExistence type="inferred from homology"/>
<evidence type="ECO:0000256" key="7">
    <source>
        <dbReference type="ARBA" id="ARBA00023122"/>
    </source>
</evidence>
<evidence type="ECO:0000256" key="9">
    <source>
        <dbReference type="PROSITE-ProRule" id="PRU00703"/>
    </source>
</evidence>
<keyword evidence="8 10" id="KW-0472">Membrane</keyword>
<dbReference type="InterPro" id="IPR019862">
    <property type="entry name" value="Motility-assoc_prot_GldE"/>
</dbReference>
<evidence type="ECO:0000259" key="13">
    <source>
        <dbReference type="PROSITE" id="PS51371"/>
    </source>
</evidence>
<feature type="transmembrane region" description="Helical" evidence="12">
    <location>
        <begin position="158"/>
        <end position="178"/>
    </location>
</feature>
<organism evidence="15 16">
    <name type="scientific">Cesiribacter andamanensis AMV16</name>
    <dbReference type="NCBI Taxonomy" id="1279009"/>
    <lineage>
        <taxon>Bacteria</taxon>
        <taxon>Pseudomonadati</taxon>
        <taxon>Bacteroidota</taxon>
        <taxon>Cytophagia</taxon>
        <taxon>Cytophagales</taxon>
        <taxon>Cesiribacteraceae</taxon>
        <taxon>Cesiribacter</taxon>
    </lineage>
</organism>
<dbReference type="PROSITE" id="PS51846">
    <property type="entry name" value="CNNM"/>
    <property type="match status" value="1"/>
</dbReference>
<dbReference type="NCBIfam" id="TIGR03520">
    <property type="entry name" value="GldE"/>
    <property type="match status" value="1"/>
</dbReference>
<dbReference type="InterPro" id="IPR005170">
    <property type="entry name" value="Transptr-assoc_dom"/>
</dbReference>
<gene>
    <name evidence="15" type="ORF">ADICEAN_04114</name>
</gene>
<accession>M7N0G1</accession>
<keyword evidence="5" id="KW-0677">Repeat</keyword>
<evidence type="ECO:0000256" key="5">
    <source>
        <dbReference type="ARBA" id="ARBA00022737"/>
    </source>
</evidence>
<dbReference type="STRING" id="1279009.ADICEAN_04114"/>
<feature type="domain" description="CNNM transmembrane" evidence="14">
    <location>
        <begin position="64"/>
        <end position="253"/>
    </location>
</feature>
<dbReference type="Pfam" id="PF00571">
    <property type="entry name" value="CBS"/>
    <property type="match status" value="2"/>
</dbReference>
<dbReference type="RefSeq" id="WP_009197489.1">
    <property type="nucleotide sequence ID" value="NZ_AODQ01000192.1"/>
</dbReference>
<feature type="transmembrane region" description="Helical" evidence="12">
    <location>
        <begin position="65"/>
        <end position="85"/>
    </location>
</feature>
<dbReference type="Proteomes" id="UP000011910">
    <property type="component" value="Unassembled WGS sequence"/>
</dbReference>
<dbReference type="InterPro" id="IPR036318">
    <property type="entry name" value="FAD-bd_PCMH-like_sf"/>
</dbReference>
<dbReference type="CDD" id="cd04590">
    <property type="entry name" value="CBS_pair_CorC_HlyC_assoc"/>
    <property type="match status" value="1"/>
</dbReference>
<dbReference type="InterPro" id="IPR002550">
    <property type="entry name" value="CNNM"/>
</dbReference>
<evidence type="ECO:0000256" key="10">
    <source>
        <dbReference type="PROSITE-ProRule" id="PRU01193"/>
    </source>
</evidence>
<evidence type="ECO:0000256" key="1">
    <source>
        <dbReference type="ARBA" id="ARBA00004651"/>
    </source>
</evidence>
<evidence type="ECO:0000256" key="12">
    <source>
        <dbReference type="SAM" id="Phobius"/>
    </source>
</evidence>
<dbReference type="InterPro" id="IPR016169">
    <property type="entry name" value="FAD-bd_PCMH_sub2"/>
</dbReference>
<dbReference type="SMART" id="SM01091">
    <property type="entry name" value="CorC_HlyC"/>
    <property type="match status" value="1"/>
</dbReference>
<feature type="domain" description="CBS" evidence="13">
    <location>
        <begin position="335"/>
        <end position="392"/>
    </location>
</feature>
<dbReference type="InterPro" id="IPR044751">
    <property type="entry name" value="Ion_transp-like_CBS"/>
</dbReference>
<dbReference type="Gene3D" id="3.10.580.10">
    <property type="entry name" value="CBS-domain"/>
    <property type="match status" value="1"/>
</dbReference>
<feature type="transmembrane region" description="Helical" evidence="12">
    <location>
        <begin position="37"/>
        <end position="58"/>
    </location>
</feature>
<dbReference type="FunFam" id="3.10.580.10:FF:000002">
    <property type="entry name" value="Magnesium/cobalt efflux protein CorC"/>
    <property type="match status" value="1"/>
</dbReference>
<dbReference type="PATRIC" id="fig|1279009.4.peg.4146"/>
<dbReference type="Pfam" id="PF01595">
    <property type="entry name" value="CNNM"/>
    <property type="match status" value="1"/>
</dbReference>
<evidence type="ECO:0000256" key="8">
    <source>
        <dbReference type="ARBA" id="ARBA00023136"/>
    </source>
</evidence>
<dbReference type="PANTHER" id="PTHR22777:SF32">
    <property type="entry name" value="UPF0053 INNER MEMBRANE PROTEIN YFJD"/>
    <property type="match status" value="1"/>
</dbReference>
<dbReference type="SUPFAM" id="SSF56176">
    <property type="entry name" value="FAD-binding/transporter-associated domain-like"/>
    <property type="match status" value="1"/>
</dbReference>
<comment type="subcellular location">
    <subcellularLocation>
        <location evidence="1">Cell membrane</location>
        <topology evidence="1">Multi-pass membrane protein</topology>
    </subcellularLocation>
</comment>
<evidence type="ECO:0000256" key="4">
    <source>
        <dbReference type="ARBA" id="ARBA00022692"/>
    </source>
</evidence>
<dbReference type="Gene3D" id="3.30.465.10">
    <property type="match status" value="1"/>
</dbReference>
<dbReference type="PANTHER" id="PTHR22777">
    <property type="entry name" value="HEMOLYSIN-RELATED"/>
    <property type="match status" value="1"/>
</dbReference>